<evidence type="ECO:0000259" key="2">
    <source>
        <dbReference type="Pfam" id="PF13966"/>
    </source>
</evidence>
<evidence type="ECO:0000313" key="3">
    <source>
        <dbReference type="EMBL" id="PWA70385.1"/>
    </source>
</evidence>
<organism evidence="3 4">
    <name type="scientific">Artemisia annua</name>
    <name type="common">Sweet wormwood</name>
    <dbReference type="NCBI Taxonomy" id="35608"/>
    <lineage>
        <taxon>Eukaryota</taxon>
        <taxon>Viridiplantae</taxon>
        <taxon>Streptophyta</taxon>
        <taxon>Embryophyta</taxon>
        <taxon>Tracheophyta</taxon>
        <taxon>Spermatophyta</taxon>
        <taxon>Magnoliopsida</taxon>
        <taxon>eudicotyledons</taxon>
        <taxon>Gunneridae</taxon>
        <taxon>Pentapetalae</taxon>
        <taxon>asterids</taxon>
        <taxon>campanulids</taxon>
        <taxon>Asterales</taxon>
        <taxon>Asteraceae</taxon>
        <taxon>Asteroideae</taxon>
        <taxon>Anthemideae</taxon>
        <taxon>Artemisiinae</taxon>
        <taxon>Artemisia</taxon>
    </lineage>
</organism>
<name>A0A2U1NA46_ARTAN</name>
<comment type="caution">
    <text evidence="3">The sequence shown here is derived from an EMBL/GenBank/DDBJ whole genome shotgun (WGS) entry which is preliminary data.</text>
</comment>
<keyword evidence="4" id="KW-1185">Reference proteome</keyword>
<keyword evidence="3" id="KW-0695">RNA-directed DNA polymerase</keyword>
<reference evidence="3 4" key="1">
    <citation type="journal article" date="2018" name="Mol. Plant">
        <title>The genome of Artemisia annua provides insight into the evolution of Asteraceae family and artemisinin biosynthesis.</title>
        <authorList>
            <person name="Shen Q."/>
            <person name="Zhang L."/>
            <person name="Liao Z."/>
            <person name="Wang S."/>
            <person name="Yan T."/>
            <person name="Shi P."/>
            <person name="Liu M."/>
            <person name="Fu X."/>
            <person name="Pan Q."/>
            <person name="Wang Y."/>
            <person name="Lv Z."/>
            <person name="Lu X."/>
            <person name="Zhang F."/>
            <person name="Jiang W."/>
            <person name="Ma Y."/>
            <person name="Chen M."/>
            <person name="Hao X."/>
            <person name="Li L."/>
            <person name="Tang Y."/>
            <person name="Lv G."/>
            <person name="Zhou Y."/>
            <person name="Sun X."/>
            <person name="Brodelius P.E."/>
            <person name="Rose J.K.C."/>
            <person name="Tang K."/>
        </authorList>
    </citation>
    <scope>NUCLEOTIDE SEQUENCE [LARGE SCALE GENOMIC DNA]</scope>
    <source>
        <strain evidence="4">cv. Huhao1</strain>
        <tissue evidence="3">Leaf</tissue>
    </source>
</reference>
<dbReference type="STRING" id="35608.A0A2U1NA46"/>
<keyword evidence="3" id="KW-0548">Nucleotidyltransferase</keyword>
<dbReference type="Proteomes" id="UP000245207">
    <property type="component" value="Unassembled WGS sequence"/>
</dbReference>
<dbReference type="AlphaFoldDB" id="A0A2U1NA46"/>
<feature type="region of interest" description="Disordered" evidence="1">
    <location>
        <begin position="189"/>
        <end position="212"/>
    </location>
</feature>
<feature type="domain" description="Reverse transcriptase zinc-binding" evidence="2">
    <location>
        <begin position="82"/>
        <end position="133"/>
    </location>
</feature>
<proteinExistence type="predicted"/>
<dbReference type="InterPro" id="IPR026960">
    <property type="entry name" value="RVT-Znf"/>
</dbReference>
<evidence type="ECO:0000256" key="1">
    <source>
        <dbReference type="SAM" id="MobiDB-lite"/>
    </source>
</evidence>
<sequence>MWYDQWSTIGILGEVLSTRNIHNARLSENLKVSEMIVNEQWRWPNSWREQFPMLVNLNVPKLNPQKQDITMWRCANGSLNEFSSRIAWEHISQNYEKVKWCNVVWFSQCNPRMAFVLWMAVKRRLQTQDRVMKIDGYVAVTSGGKWGTIAQTLGMTTEEGDIIKDCFQKFVDMAVVYYETAQVKWTQDKSSYEEGGDSWTAQENPGGLWNEHAQPQANRLGVKNNGRMEEATSSSNGFNVIV</sequence>
<dbReference type="GO" id="GO:0003964">
    <property type="term" value="F:RNA-directed DNA polymerase activity"/>
    <property type="evidence" value="ECO:0007669"/>
    <property type="project" value="UniProtKB-KW"/>
</dbReference>
<keyword evidence="3" id="KW-0808">Transferase</keyword>
<gene>
    <name evidence="3" type="ORF">CTI12_AA294000</name>
</gene>
<evidence type="ECO:0000313" key="4">
    <source>
        <dbReference type="Proteomes" id="UP000245207"/>
    </source>
</evidence>
<dbReference type="Pfam" id="PF13966">
    <property type="entry name" value="zf-RVT"/>
    <property type="match status" value="1"/>
</dbReference>
<protein>
    <submittedName>
        <fullName evidence="3">Reverse transcriptase zinc-binding domain-containing protein</fullName>
    </submittedName>
</protein>
<dbReference type="EMBL" id="PKPP01003251">
    <property type="protein sequence ID" value="PWA70385.1"/>
    <property type="molecule type" value="Genomic_DNA"/>
</dbReference>
<accession>A0A2U1NA46</accession>